<keyword evidence="4" id="KW-1185">Reference proteome</keyword>
<proteinExistence type="predicted"/>
<comment type="caution">
    <text evidence="3">The sequence shown here is derived from an EMBL/GenBank/DDBJ whole genome shotgun (WGS) entry which is preliminary data.</text>
</comment>
<feature type="compositionally biased region" description="Polar residues" evidence="1">
    <location>
        <begin position="219"/>
        <end position="249"/>
    </location>
</feature>
<dbReference type="STRING" id="278944.A0A4Z1HV72"/>
<evidence type="ECO:0000313" key="3">
    <source>
        <dbReference type="EMBL" id="TGO52895.1"/>
    </source>
</evidence>
<evidence type="ECO:0000313" key="4">
    <source>
        <dbReference type="Proteomes" id="UP000297452"/>
    </source>
</evidence>
<evidence type="ECO:0000256" key="2">
    <source>
        <dbReference type="SAM" id="Phobius"/>
    </source>
</evidence>
<gene>
    <name evidence="3" type="ORF">BOTNAR_0311g00050</name>
</gene>
<organism evidence="3 4">
    <name type="scientific">Botryotinia narcissicola</name>
    <dbReference type="NCBI Taxonomy" id="278944"/>
    <lineage>
        <taxon>Eukaryota</taxon>
        <taxon>Fungi</taxon>
        <taxon>Dikarya</taxon>
        <taxon>Ascomycota</taxon>
        <taxon>Pezizomycotina</taxon>
        <taxon>Leotiomycetes</taxon>
        <taxon>Helotiales</taxon>
        <taxon>Sclerotiniaceae</taxon>
        <taxon>Botryotinia</taxon>
    </lineage>
</organism>
<sequence length="375" mass="40564">MAQRWTFEAPVNVTATSLVNLTWAAHTFNVAKNGDFLLNLWLLRADSQDNTVVKKYAPFLLAGNQDVYNSSVLWTPTVDDIDFNVAAAGIHQLAWEHSSNNTSLNSSSTKLEAWSRGFHIISPVSSSTSSMSSSTPSSTSSTPTAFTISIISATSATSATATTPITSTISQEPAQKTDSPAGPNGTLIIGLVIGIGILLITFLSASFWGFRKYRWTKKNSSLKQLSTPPDSPSTPNLEKPYNTPSTSIFNPIPHEFYSPPKNSPHIPTPNPKPHELSSASASASPNPPPSSPPNPTHHSYHLSPTISSPESTPREYHAPSTNAVPLARAELHAYPVPYPIPAPVRDRSMDKFLRGDVIMKPAELPDNDDVRRVEM</sequence>
<dbReference type="AlphaFoldDB" id="A0A4Z1HV72"/>
<keyword evidence="2" id="KW-0472">Membrane</keyword>
<reference evidence="3 4" key="1">
    <citation type="submission" date="2017-12" db="EMBL/GenBank/DDBJ databases">
        <title>Comparative genomics of Botrytis spp.</title>
        <authorList>
            <person name="Valero-Jimenez C.A."/>
            <person name="Tapia P."/>
            <person name="Veloso J."/>
            <person name="Silva-Moreno E."/>
            <person name="Staats M."/>
            <person name="Valdes J.H."/>
            <person name="Van Kan J.A.L."/>
        </authorList>
    </citation>
    <scope>NUCLEOTIDE SEQUENCE [LARGE SCALE GENOMIC DNA]</scope>
    <source>
        <strain evidence="3 4">MUCL2120</strain>
    </source>
</reference>
<dbReference type="Proteomes" id="UP000297452">
    <property type="component" value="Unassembled WGS sequence"/>
</dbReference>
<name>A0A4Z1HV72_9HELO</name>
<keyword evidence="2" id="KW-1133">Transmembrane helix</keyword>
<feature type="region of interest" description="Disordered" evidence="1">
    <location>
        <begin position="162"/>
        <end position="182"/>
    </location>
</feature>
<feature type="transmembrane region" description="Helical" evidence="2">
    <location>
        <begin position="187"/>
        <end position="210"/>
    </location>
</feature>
<dbReference type="EMBL" id="PQXJ01000311">
    <property type="protein sequence ID" value="TGO52895.1"/>
    <property type="molecule type" value="Genomic_DNA"/>
</dbReference>
<dbReference type="OrthoDB" id="3560145at2759"/>
<feature type="compositionally biased region" description="Polar residues" evidence="1">
    <location>
        <begin position="302"/>
        <end position="311"/>
    </location>
</feature>
<evidence type="ECO:0000256" key="1">
    <source>
        <dbReference type="SAM" id="MobiDB-lite"/>
    </source>
</evidence>
<keyword evidence="2" id="KW-0812">Transmembrane</keyword>
<accession>A0A4Z1HV72</accession>
<protein>
    <submittedName>
        <fullName evidence="3">Uncharacterized protein</fullName>
    </submittedName>
</protein>
<feature type="compositionally biased region" description="Pro residues" evidence="1">
    <location>
        <begin position="285"/>
        <end position="295"/>
    </location>
</feature>
<feature type="region of interest" description="Disordered" evidence="1">
    <location>
        <begin position="219"/>
        <end position="320"/>
    </location>
</feature>